<feature type="transmembrane region" description="Helical" evidence="1">
    <location>
        <begin position="115"/>
        <end position="135"/>
    </location>
</feature>
<evidence type="ECO:0000313" key="3">
    <source>
        <dbReference type="Proteomes" id="UP001595758"/>
    </source>
</evidence>
<sequence>MLNILIQALTLGSGLLINFFIPLLFGLEKYGLFIKANILVFLFHKFTDVISEPLISNVDKKALLPVSFAVGAFVLVLFSCTNIFFSAGSPWLLASMVYSSSVLLVMYAQRLQMAIVTYLSVFIAIFIILLSVAYFNLYNITITEIIGITNSLPATAWLLFLLLNKKIEVSFNGIWHSVASMLRIIPTLFSLTLVSNLFTNILPFYLSFIFPPQVLGLFRVQVSIVQSVVAIFPVNVKAISAHFVQAESDEFLLEKMTRLSLNYFYLLAFVAYLFIGLYKGYQEFAQVFFILPVLHLSVILERYLLGIKRRQQLITINVIVSIFACIAVLKVDTLPQMILLYASGIAAYLMLMLTTISFRLKRMIALIALSAPLSVFVAMNSVSLGCLMLTACIFSVFALSPIDKNAISLLRK</sequence>
<accession>A0ABV8CCC4</accession>
<feature type="transmembrane region" description="Helical" evidence="1">
    <location>
        <begin position="141"/>
        <end position="163"/>
    </location>
</feature>
<feature type="transmembrane region" description="Helical" evidence="1">
    <location>
        <begin position="184"/>
        <end position="206"/>
    </location>
</feature>
<feature type="transmembrane region" description="Helical" evidence="1">
    <location>
        <begin position="284"/>
        <end position="305"/>
    </location>
</feature>
<name>A0ABV8CCC4_9GAMM</name>
<evidence type="ECO:0008006" key="4">
    <source>
        <dbReference type="Google" id="ProtNLM"/>
    </source>
</evidence>
<dbReference type="Proteomes" id="UP001595758">
    <property type="component" value="Unassembled WGS sequence"/>
</dbReference>
<evidence type="ECO:0000313" key="2">
    <source>
        <dbReference type="EMBL" id="MFC3907954.1"/>
    </source>
</evidence>
<feature type="transmembrane region" description="Helical" evidence="1">
    <location>
        <begin position="6"/>
        <end position="27"/>
    </location>
</feature>
<dbReference type="RefSeq" id="WP_382340758.1">
    <property type="nucleotide sequence ID" value="NZ_JBHSAB010000001.1"/>
</dbReference>
<gene>
    <name evidence="2" type="ORF">ACFORL_02515</name>
</gene>
<dbReference type="EMBL" id="JBHSAB010000001">
    <property type="protein sequence ID" value="MFC3907954.1"/>
    <property type="molecule type" value="Genomic_DNA"/>
</dbReference>
<feature type="transmembrane region" description="Helical" evidence="1">
    <location>
        <begin position="91"/>
        <end position="108"/>
    </location>
</feature>
<feature type="transmembrane region" description="Helical" evidence="1">
    <location>
        <begin position="62"/>
        <end position="85"/>
    </location>
</feature>
<organism evidence="2 3">
    <name type="scientific">Legionella dresdenensis</name>
    <dbReference type="NCBI Taxonomy" id="450200"/>
    <lineage>
        <taxon>Bacteria</taxon>
        <taxon>Pseudomonadati</taxon>
        <taxon>Pseudomonadota</taxon>
        <taxon>Gammaproteobacteria</taxon>
        <taxon>Legionellales</taxon>
        <taxon>Legionellaceae</taxon>
        <taxon>Legionella</taxon>
    </lineage>
</organism>
<keyword evidence="3" id="KW-1185">Reference proteome</keyword>
<evidence type="ECO:0000256" key="1">
    <source>
        <dbReference type="SAM" id="Phobius"/>
    </source>
</evidence>
<feature type="transmembrane region" description="Helical" evidence="1">
    <location>
        <begin position="218"/>
        <end position="238"/>
    </location>
</feature>
<comment type="caution">
    <text evidence="2">The sequence shown here is derived from an EMBL/GenBank/DDBJ whole genome shotgun (WGS) entry which is preliminary data.</text>
</comment>
<keyword evidence="1" id="KW-0812">Transmembrane</keyword>
<feature type="transmembrane region" description="Helical" evidence="1">
    <location>
        <begin position="312"/>
        <end position="331"/>
    </location>
</feature>
<proteinExistence type="predicted"/>
<feature type="transmembrane region" description="Helical" evidence="1">
    <location>
        <begin position="363"/>
        <end position="379"/>
    </location>
</feature>
<feature type="transmembrane region" description="Helical" evidence="1">
    <location>
        <begin position="337"/>
        <end position="356"/>
    </location>
</feature>
<feature type="transmembrane region" description="Helical" evidence="1">
    <location>
        <begin position="259"/>
        <end position="278"/>
    </location>
</feature>
<keyword evidence="1" id="KW-1133">Transmembrane helix</keyword>
<reference evidence="3" key="1">
    <citation type="journal article" date="2019" name="Int. J. Syst. Evol. Microbiol.">
        <title>The Global Catalogue of Microorganisms (GCM) 10K type strain sequencing project: providing services to taxonomists for standard genome sequencing and annotation.</title>
        <authorList>
            <consortium name="The Broad Institute Genomics Platform"/>
            <consortium name="The Broad Institute Genome Sequencing Center for Infectious Disease"/>
            <person name="Wu L."/>
            <person name="Ma J."/>
        </authorList>
    </citation>
    <scope>NUCLEOTIDE SEQUENCE [LARGE SCALE GENOMIC DNA]</scope>
    <source>
        <strain evidence="3">CCUG 59858</strain>
    </source>
</reference>
<keyword evidence="1" id="KW-0472">Membrane</keyword>
<protein>
    <recommendedName>
        <fullName evidence="4">Polysaccharide biosynthesis protein</fullName>
    </recommendedName>
</protein>